<dbReference type="OrthoDB" id="3203519at2"/>
<dbReference type="EMBL" id="JACHDN010000001">
    <property type="protein sequence ID" value="MBB5472161.1"/>
    <property type="molecule type" value="Genomic_DNA"/>
</dbReference>
<sequence>MAVRRRVLLAAAVLLAGLLLVGGWLAVRVWQAAGAARDLRAAAAGAAEEAAVLDVGALQARLPAVQEAAARAAAAADDPVWRLAQHLPFVGDDLAAVAAVASAADELAHDAAPDLLEAVAAIAADAAPAVEQTAAGASAVPREVPAGWVDLGPLVDAAPAADRAAGVAQRLSSDLDAIGTAGLLGPVAGPVGELRDALDGADDALATVRSLAPVLPALLGEDGPRTYLLLSRNPAELRAQGGIVGAVTVLQARDGAVGLVGQRGTVELPELAGAAMPLSDAELALYGDRLGRWVQDVALTPDFPRSAELAAAFWRESTGQVVDGVLATDPVVVADLLGATGRTVEADGAELGGDDLLRALLRDAYLTYGDPRFGDAFYAQVAGAAFTVLRDAALDPAAAEAAATVAADAVAARRVAVWSARADEQARVGASALGGAFLTGDAATPTGTVGQAVGVFLDDATAGKLDFDLDAAVTVTMSGCGTAHPEARVEVALDYRPPADVTTYPAQVLGDGGSGLAPGWLATNVSFYSARDGAVGEVRRGDAVVGGQTGTVARRDVAVVTSRLEPGAGERYTVTVPAPAGALTVWTTPTLDGPGVVTGACPPVP</sequence>
<dbReference type="Proteomes" id="UP000321723">
    <property type="component" value="Unassembled WGS sequence"/>
</dbReference>
<comment type="caution">
    <text evidence="1">The sequence shown here is derived from an EMBL/GenBank/DDBJ whole genome shotgun (WGS) entry which is preliminary data.</text>
</comment>
<dbReference type="PROSITE" id="PS51318">
    <property type="entry name" value="TAT"/>
    <property type="match status" value="1"/>
</dbReference>
<dbReference type="InterPro" id="IPR025101">
    <property type="entry name" value="DUF4012"/>
</dbReference>
<dbReference type="Pfam" id="PF13196">
    <property type="entry name" value="DUF4012"/>
    <property type="match status" value="1"/>
</dbReference>
<evidence type="ECO:0000313" key="3">
    <source>
        <dbReference type="Proteomes" id="UP000321723"/>
    </source>
</evidence>
<name>A0A511FLX6_9CELL</name>
<proteinExistence type="predicted"/>
<evidence type="ECO:0000313" key="1">
    <source>
        <dbReference type="EMBL" id="GEL48858.1"/>
    </source>
</evidence>
<evidence type="ECO:0000313" key="2">
    <source>
        <dbReference type="EMBL" id="MBB5472161.1"/>
    </source>
</evidence>
<reference evidence="1 3" key="1">
    <citation type="submission" date="2019-07" db="EMBL/GenBank/DDBJ databases">
        <title>Whole genome shotgun sequence of Cellulomonas hominis NBRC 16055.</title>
        <authorList>
            <person name="Hosoyama A."/>
            <person name="Uohara A."/>
            <person name="Ohji S."/>
            <person name="Ichikawa N."/>
        </authorList>
    </citation>
    <scope>NUCLEOTIDE SEQUENCE [LARGE SCALE GENOMIC DNA]</scope>
    <source>
        <strain evidence="1 3">NBRC 16055</strain>
    </source>
</reference>
<organism evidence="1 3">
    <name type="scientific">Cellulomonas hominis</name>
    <dbReference type="NCBI Taxonomy" id="156981"/>
    <lineage>
        <taxon>Bacteria</taxon>
        <taxon>Bacillati</taxon>
        <taxon>Actinomycetota</taxon>
        <taxon>Actinomycetes</taxon>
        <taxon>Micrococcales</taxon>
        <taxon>Cellulomonadaceae</taxon>
        <taxon>Cellulomonas</taxon>
    </lineage>
</organism>
<dbReference type="Proteomes" id="UP000564629">
    <property type="component" value="Unassembled WGS sequence"/>
</dbReference>
<evidence type="ECO:0008006" key="5">
    <source>
        <dbReference type="Google" id="ProtNLM"/>
    </source>
</evidence>
<dbReference type="EMBL" id="BJVQ01000123">
    <property type="protein sequence ID" value="GEL48858.1"/>
    <property type="molecule type" value="Genomic_DNA"/>
</dbReference>
<keyword evidence="3" id="KW-1185">Reference proteome</keyword>
<dbReference type="InterPro" id="IPR006311">
    <property type="entry name" value="TAT_signal"/>
</dbReference>
<evidence type="ECO:0000313" key="4">
    <source>
        <dbReference type="Proteomes" id="UP000564629"/>
    </source>
</evidence>
<accession>A0A511FLX6</accession>
<protein>
    <recommendedName>
        <fullName evidence="5">DUF4012 domain-containing protein</fullName>
    </recommendedName>
</protein>
<gene>
    <name evidence="1" type="ORF">CHO01_39740</name>
    <name evidence="2" type="ORF">HNR08_000897</name>
</gene>
<dbReference type="AlphaFoldDB" id="A0A511FLX6"/>
<reference evidence="2 4" key="2">
    <citation type="submission" date="2020-08" db="EMBL/GenBank/DDBJ databases">
        <title>Sequencing the genomes of 1000 actinobacteria strains.</title>
        <authorList>
            <person name="Klenk H.-P."/>
        </authorList>
    </citation>
    <scope>NUCLEOTIDE SEQUENCE [LARGE SCALE GENOMIC DNA]</scope>
    <source>
        <strain evidence="2 4">DSM 9581</strain>
    </source>
</reference>
<dbReference type="RefSeq" id="WP_146840851.1">
    <property type="nucleotide sequence ID" value="NZ_BJVQ01000123.1"/>
</dbReference>